<sequence>MNKDTLRKLAADKAQEAVRGGKVNTKALVALVVVALVVLVGFLAYRLILVELITTISDHRGK</sequence>
<dbReference type="KEGG" id="kphy:AOZ06_19050"/>
<feature type="transmembrane region" description="Helical" evidence="1">
    <location>
        <begin position="27"/>
        <end position="48"/>
    </location>
</feature>
<dbReference type="Proteomes" id="UP000063699">
    <property type="component" value="Chromosome"/>
</dbReference>
<gene>
    <name evidence="2" type="ORF">AOZ06_19050</name>
</gene>
<evidence type="ECO:0000313" key="3">
    <source>
        <dbReference type="Proteomes" id="UP000063699"/>
    </source>
</evidence>
<keyword evidence="1" id="KW-1133">Transmembrane helix</keyword>
<organism evidence="2 3">
    <name type="scientific">Kibdelosporangium phytohabitans</name>
    <dbReference type="NCBI Taxonomy" id="860235"/>
    <lineage>
        <taxon>Bacteria</taxon>
        <taxon>Bacillati</taxon>
        <taxon>Actinomycetota</taxon>
        <taxon>Actinomycetes</taxon>
        <taxon>Pseudonocardiales</taxon>
        <taxon>Pseudonocardiaceae</taxon>
        <taxon>Kibdelosporangium</taxon>
    </lineage>
</organism>
<reference evidence="2 3" key="1">
    <citation type="submission" date="2015-07" db="EMBL/GenBank/DDBJ databases">
        <title>Genome sequencing of Kibdelosporangium phytohabitans.</title>
        <authorList>
            <person name="Qin S."/>
            <person name="Xing K."/>
        </authorList>
    </citation>
    <scope>NUCLEOTIDE SEQUENCE [LARGE SCALE GENOMIC DNA]</scope>
    <source>
        <strain evidence="2 3">KLBMP1111</strain>
    </source>
</reference>
<name>A0A0N9I2N8_9PSEU</name>
<protein>
    <submittedName>
        <fullName evidence="2">Uncharacterized protein</fullName>
    </submittedName>
</protein>
<evidence type="ECO:0000256" key="1">
    <source>
        <dbReference type="SAM" id="Phobius"/>
    </source>
</evidence>
<evidence type="ECO:0000313" key="2">
    <source>
        <dbReference type="EMBL" id="ALG08736.1"/>
    </source>
</evidence>
<proteinExistence type="predicted"/>
<keyword evidence="1" id="KW-0472">Membrane</keyword>
<dbReference type="EMBL" id="CP012752">
    <property type="protein sequence ID" value="ALG08736.1"/>
    <property type="molecule type" value="Genomic_DNA"/>
</dbReference>
<keyword evidence="3" id="KW-1185">Reference proteome</keyword>
<dbReference type="RefSeq" id="WP_054290643.1">
    <property type="nucleotide sequence ID" value="NZ_CP012752.1"/>
</dbReference>
<accession>A0A0N9I2N8</accession>
<dbReference type="AlphaFoldDB" id="A0A0N9I2N8"/>
<dbReference type="STRING" id="860235.AOZ06_19050"/>
<keyword evidence="1" id="KW-0812">Transmembrane</keyword>